<dbReference type="RefSeq" id="WP_175487798.1">
    <property type="nucleotide sequence ID" value="NZ_FOKT01000007.1"/>
</dbReference>
<dbReference type="InterPro" id="IPR036291">
    <property type="entry name" value="NAD(P)-bd_dom_sf"/>
</dbReference>
<feature type="domain" description="Pyrroline-5-carboxylate reductase catalytic N-terminal" evidence="2">
    <location>
        <begin position="41"/>
        <end position="130"/>
    </location>
</feature>
<dbReference type="GO" id="GO:0016491">
    <property type="term" value="F:oxidoreductase activity"/>
    <property type="evidence" value="ECO:0007669"/>
    <property type="project" value="UniProtKB-KW"/>
</dbReference>
<dbReference type="EMBL" id="JAPHQB010000026">
    <property type="protein sequence ID" value="MCX2802891.1"/>
    <property type="molecule type" value="Genomic_DNA"/>
</dbReference>
<sequence>MPKLTRNSAVGAGRLQKVGLSPAEFGFSKRGAPRAGGYRMKIGVIGAATVGWTLAKKLAGKGHDVQIANSRGVESLVPRIVDADVPLQPVLLEEALSNDLVLLAVPWVKIREVLDRQLDWNGRIIIDATNIFTSYAPDFQVDDLGNDSGSEIIARLTPGARVVKAFNTLPIEKMFAPLPASGLKRVLFVAGNNEPAVKDVMNIVRDCDLDPVAIGSLAVAGRQMELHGALNGLELFSPSDDNKEMV</sequence>
<proteinExistence type="predicted"/>
<dbReference type="InterPro" id="IPR028939">
    <property type="entry name" value="P5C_Rdtase_cat_N"/>
</dbReference>
<dbReference type="AlphaFoldDB" id="A0AB35HZV4"/>
<dbReference type="PANTHER" id="PTHR14239">
    <property type="entry name" value="DUDULIN-RELATED"/>
    <property type="match status" value="1"/>
</dbReference>
<dbReference type="InterPro" id="IPR051267">
    <property type="entry name" value="STEAP_metalloreductase"/>
</dbReference>
<protein>
    <submittedName>
        <fullName evidence="3">NAD(P)-binding domain-containing protein</fullName>
    </submittedName>
</protein>
<dbReference type="Proteomes" id="UP001209730">
    <property type="component" value="Unassembled WGS sequence"/>
</dbReference>
<organism evidence="3 4">
    <name type="scientific">Microbulbifer thermotolerans</name>
    <dbReference type="NCBI Taxonomy" id="252514"/>
    <lineage>
        <taxon>Bacteria</taxon>
        <taxon>Pseudomonadati</taxon>
        <taxon>Pseudomonadota</taxon>
        <taxon>Gammaproteobacteria</taxon>
        <taxon>Cellvibrionales</taxon>
        <taxon>Microbulbiferaceae</taxon>
        <taxon>Microbulbifer</taxon>
    </lineage>
</organism>
<keyword evidence="1" id="KW-0560">Oxidoreductase</keyword>
<evidence type="ECO:0000256" key="1">
    <source>
        <dbReference type="ARBA" id="ARBA00023002"/>
    </source>
</evidence>
<evidence type="ECO:0000313" key="3">
    <source>
        <dbReference type="EMBL" id="MCX2802891.1"/>
    </source>
</evidence>
<dbReference type="Gene3D" id="3.40.50.720">
    <property type="entry name" value="NAD(P)-binding Rossmann-like Domain"/>
    <property type="match status" value="1"/>
</dbReference>
<comment type="caution">
    <text evidence="3">The sequence shown here is derived from an EMBL/GenBank/DDBJ whole genome shotgun (WGS) entry which is preliminary data.</text>
</comment>
<evidence type="ECO:0000313" key="4">
    <source>
        <dbReference type="Proteomes" id="UP001209730"/>
    </source>
</evidence>
<name>A0AB35HZV4_MICTH</name>
<gene>
    <name evidence="3" type="ORF">OQJ68_13940</name>
</gene>
<dbReference type="SUPFAM" id="SSF51735">
    <property type="entry name" value="NAD(P)-binding Rossmann-fold domains"/>
    <property type="match status" value="1"/>
</dbReference>
<evidence type="ECO:0000259" key="2">
    <source>
        <dbReference type="Pfam" id="PF03807"/>
    </source>
</evidence>
<accession>A0AB35HZV4</accession>
<dbReference type="Pfam" id="PF03807">
    <property type="entry name" value="F420_oxidored"/>
    <property type="match status" value="1"/>
</dbReference>
<reference evidence="3" key="1">
    <citation type="submission" date="2022-11" db="EMBL/GenBank/DDBJ databases">
        <title>Chitin-degrading and fungicidal potential of chitinolytic bacterial strains from marine environment of the Pacific Ocean regions.</title>
        <authorList>
            <person name="Pentekhina I."/>
            <person name="Nedashkovskaya O."/>
            <person name="Seitkalieva A."/>
            <person name="Podvolotskaya A."/>
            <person name="Tekutyeva L."/>
            <person name="Balabanova L."/>
        </authorList>
    </citation>
    <scope>NUCLEOTIDE SEQUENCE</scope>
    <source>
        <strain evidence="3">KMM 6838</strain>
    </source>
</reference>